<dbReference type="PANTHER" id="PTHR35147:SF1">
    <property type="entry name" value="CHEMORECEPTOR GLUTAMINE DEAMIDASE CHED-RELATED"/>
    <property type="match status" value="1"/>
</dbReference>
<protein>
    <recommendedName>
        <fullName evidence="3">Probable chemoreceptor glutamine deamidase CheD</fullName>
        <ecNumber evidence="3">3.5.1.44</ecNumber>
    </recommendedName>
</protein>
<dbReference type="AlphaFoldDB" id="A0A8S0W598"/>
<proteinExistence type="inferred from homology"/>
<accession>A0A8S0W598</accession>
<dbReference type="SUPFAM" id="SSF64438">
    <property type="entry name" value="CNF1/YfiH-like putative cysteine hydrolases"/>
    <property type="match status" value="1"/>
</dbReference>
<dbReference type="EMBL" id="CDGJ01000003">
    <property type="protein sequence ID" value="CEJ05830.1"/>
    <property type="molecule type" value="Genomic_DNA"/>
</dbReference>
<evidence type="ECO:0000313" key="4">
    <source>
        <dbReference type="EMBL" id="CAA7602948.1"/>
    </source>
</evidence>
<dbReference type="Proteomes" id="UP000836597">
    <property type="component" value="Chromosome"/>
</dbReference>
<evidence type="ECO:0000313" key="5">
    <source>
        <dbReference type="EMBL" id="CEJ05830.1"/>
    </source>
</evidence>
<keyword evidence="6" id="KW-1185">Reference proteome</keyword>
<dbReference type="InterPro" id="IPR038592">
    <property type="entry name" value="CheD-like_sf"/>
</dbReference>
<dbReference type="CDD" id="cd16352">
    <property type="entry name" value="CheD"/>
    <property type="match status" value="1"/>
</dbReference>
<dbReference type="EC" id="3.5.1.44" evidence="3"/>
<evidence type="ECO:0000313" key="6">
    <source>
        <dbReference type="Proteomes" id="UP001071230"/>
    </source>
</evidence>
<comment type="function">
    <text evidence="3">Probably deamidates glutamine residues to glutamate on methyl-accepting chemotaxis receptors (MCPs), playing an important role in chemotaxis.</text>
</comment>
<evidence type="ECO:0000256" key="3">
    <source>
        <dbReference type="HAMAP-Rule" id="MF_01440"/>
    </source>
</evidence>
<reference evidence="4" key="2">
    <citation type="submission" date="2020-01" db="EMBL/GenBank/DDBJ databases">
        <authorList>
            <person name="Hornung B."/>
        </authorList>
    </citation>
    <scope>NUCLEOTIDE SEQUENCE</scope>
    <source>
        <strain evidence="4">PacBioINE</strain>
    </source>
</reference>
<dbReference type="InterPro" id="IPR011324">
    <property type="entry name" value="Cytotoxic_necrot_fac-like_cat"/>
</dbReference>
<evidence type="ECO:0000256" key="2">
    <source>
        <dbReference type="ARBA" id="ARBA00022801"/>
    </source>
</evidence>
<dbReference type="KEGG" id="aacx:DEACI_3771"/>
<dbReference type="GO" id="GO:0006935">
    <property type="term" value="P:chemotaxis"/>
    <property type="evidence" value="ECO:0007669"/>
    <property type="project" value="UniProtKB-UniRule"/>
</dbReference>
<keyword evidence="1 3" id="KW-0145">Chemotaxis</keyword>
<sequence>MSNTVKVINVGMADYKTASTPDILMTAGLGSCVGVCLHDPLQKIGGMAHIMLPKANGKAGDNPFKYADTAIALMFKEVLALGGKRGRLRAKMAGGAQMFSFPGKPPVLKIGDRNAEAVADELKRLGIPLLSSDTGGSFGRTIHFDVSTGELRVRTISHGEKII</sequence>
<dbReference type="InterPro" id="IPR005659">
    <property type="entry name" value="Chemorcpt_Glu_NH3ase_CheD"/>
</dbReference>
<dbReference type="RefSeq" id="WP_240986239.1">
    <property type="nucleotide sequence ID" value="NZ_CDGJ01000003.1"/>
</dbReference>
<dbReference type="PANTHER" id="PTHR35147">
    <property type="entry name" value="CHEMORECEPTOR GLUTAMINE DEAMIDASE CHED-RELATED"/>
    <property type="match status" value="1"/>
</dbReference>
<keyword evidence="2 3" id="KW-0378">Hydrolase</keyword>
<comment type="catalytic activity">
    <reaction evidence="3">
        <text>L-glutaminyl-[protein] + H2O = L-glutamyl-[protein] + NH4(+)</text>
        <dbReference type="Rhea" id="RHEA:16441"/>
        <dbReference type="Rhea" id="RHEA-COMP:10207"/>
        <dbReference type="Rhea" id="RHEA-COMP:10208"/>
        <dbReference type="ChEBI" id="CHEBI:15377"/>
        <dbReference type="ChEBI" id="CHEBI:28938"/>
        <dbReference type="ChEBI" id="CHEBI:29973"/>
        <dbReference type="ChEBI" id="CHEBI:30011"/>
        <dbReference type="EC" id="3.5.1.44"/>
    </reaction>
</comment>
<dbReference type="Proteomes" id="UP001071230">
    <property type="component" value="Unassembled WGS sequence"/>
</dbReference>
<dbReference type="Pfam" id="PF03975">
    <property type="entry name" value="CheD"/>
    <property type="match status" value="1"/>
</dbReference>
<gene>
    <name evidence="3" type="primary">cheD</name>
    <name evidence="5" type="ORF">DEACI_0250</name>
    <name evidence="4" type="ORF">DEACI_3771</name>
</gene>
<dbReference type="EMBL" id="LR746496">
    <property type="protein sequence ID" value="CAA7602948.1"/>
    <property type="molecule type" value="Genomic_DNA"/>
</dbReference>
<organism evidence="4">
    <name type="scientific">Acididesulfobacillus acetoxydans</name>
    <dbReference type="NCBI Taxonomy" id="1561005"/>
    <lineage>
        <taxon>Bacteria</taxon>
        <taxon>Bacillati</taxon>
        <taxon>Bacillota</taxon>
        <taxon>Clostridia</taxon>
        <taxon>Eubacteriales</taxon>
        <taxon>Peptococcaceae</taxon>
        <taxon>Acididesulfobacillus</taxon>
    </lineage>
</organism>
<dbReference type="Gene3D" id="3.30.1330.200">
    <property type="match status" value="1"/>
</dbReference>
<dbReference type="GO" id="GO:0050568">
    <property type="term" value="F:protein-glutamine glutaminase activity"/>
    <property type="evidence" value="ECO:0007669"/>
    <property type="project" value="UniProtKB-UniRule"/>
</dbReference>
<comment type="similarity">
    <text evidence="3">Belongs to the CheD family.</text>
</comment>
<dbReference type="HAMAP" id="MF_01440">
    <property type="entry name" value="CheD"/>
    <property type="match status" value="1"/>
</dbReference>
<name>A0A8S0W598_9FIRM</name>
<evidence type="ECO:0000256" key="1">
    <source>
        <dbReference type="ARBA" id="ARBA00022500"/>
    </source>
</evidence>
<reference evidence="5" key="1">
    <citation type="submission" date="2014-11" db="EMBL/GenBank/DDBJ databases">
        <authorList>
            <person name="Hornung B.V."/>
        </authorList>
    </citation>
    <scope>NUCLEOTIDE SEQUENCE</scope>
    <source>
        <strain evidence="5">INE</strain>
    </source>
</reference>